<feature type="region of interest" description="Disordered" evidence="2">
    <location>
        <begin position="68"/>
        <end position="88"/>
    </location>
</feature>
<accession>A0A9P6KB56</accession>
<gene>
    <name evidence="4" type="ORF">BGW38_005728</name>
</gene>
<dbReference type="InterPro" id="IPR036236">
    <property type="entry name" value="Znf_C2H2_sf"/>
</dbReference>
<organism evidence="4 5">
    <name type="scientific">Lunasporangiospora selenospora</name>
    <dbReference type="NCBI Taxonomy" id="979761"/>
    <lineage>
        <taxon>Eukaryota</taxon>
        <taxon>Fungi</taxon>
        <taxon>Fungi incertae sedis</taxon>
        <taxon>Mucoromycota</taxon>
        <taxon>Mortierellomycotina</taxon>
        <taxon>Mortierellomycetes</taxon>
        <taxon>Mortierellales</taxon>
        <taxon>Mortierellaceae</taxon>
        <taxon>Lunasporangiospora</taxon>
    </lineage>
</organism>
<dbReference type="PROSITE" id="PS00028">
    <property type="entry name" value="ZINC_FINGER_C2H2_1"/>
    <property type="match status" value="1"/>
</dbReference>
<keyword evidence="5" id="KW-1185">Reference proteome</keyword>
<keyword evidence="1" id="KW-0862">Zinc</keyword>
<name>A0A9P6KB56_9FUNG</name>
<evidence type="ECO:0000259" key="3">
    <source>
        <dbReference type="PROSITE" id="PS50157"/>
    </source>
</evidence>
<evidence type="ECO:0000313" key="4">
    <source>
        <dbReference type="EMBL" id="KAF9578453.1"/>
    </source>
</evidence>
<dbReference type="SUPFAM" id="SSF57667">
    <property type="entry name" value="beta-beta-alpha zinc fingers"/>
    <property type="match status" value="1"/>
</dbReference>
<proteinExistence type="predicted"/>
<evidence type="ECO:0000256" key="1">
    <source>
        <dbReference type="PROSITE-ProRule" id="PRU00042"/>
    </source>
</evidence>
<dbReference type="PROSITE" id="PS50157">
    <property type="entry name" value="ZINC_FINGER_C2H2_2"/>
    <property type="match status" value="1"/>
</dbReference>
<dbReference type="SMART" id="SM00355">
    <property type="entry name" value="ZnF_C2H2"/>
    <property type="match status" value="1"/>
</dbReference>
<dbReference type="EMBL" id="JAABOA010003638">
    <property type="protein sequence ID" value="KAF9578453.1"/>
    <property type="molecule type" value="Genomic_DNA"/>
</dbReference>
<keyword evidence="1" id="KW-0863">Zinc-finger</keyword>
<dbReference type="InterPro" id="IPR013087">
    <property type="entry name" value="Znf_C2H2_type"/>
</dbReference>
<evidence type="ECO:0000313" key="5">
    <source>
        <dbReference type="Proteomes" id="UP000780801"/>
    </source>
</evidence>
<evidence type="ECO:0000256" key="2">
    <source>
        <dbReference type="SAM" id="MobiDB-lite"/>
    </source>
</evidence>
<dbReference type="GO" id="GO:0008270">
    <property type="term" value="F:zinc ion binding"/>
    <property type="evidence" value="ECO:0007669"/>
    <property type="project" value="UniProtKB-KW"/>
</dbReference>
<feature type="domain" description="C2H2-type" evidence="3">
    <location>
        <begin position="206"/>
        <end position="235"/>
    </location>
</feature>
<keyword evidence="1" id="KW-0479">Metal-binding</keyword>
<reference evidence="4" key="1">
    <citation type="journal article" date="2020" name="Fungal Divers.">
        <title>Resolving the Mortierellaceae phylogeny through synthesis of multi-gene phylogenetics and phylogenomics.</title>
        <authorList>
            <person name="Vandepol N."/>
            <person name="Liber J."/>
            <person name="Desiro A."/>
            <person name="Na H."/>
            <person name="Kennedy M."/>
            <person name="Barry K."/>
            <person name="Grigoriev I.V."/>
            <person name="Miller A.N."/>
            <person name="O'Donnell K."/>
            <person name="Stajich J.E."/>
            <person name="Bonito G."/>
        </authorList>
    </citation>
    <scope>NUCLEOTIDE SEQUENCE</scope>
    <source>
        <strain evidence="4">KOD1015</strain>
    </source>
</reference>
<feature type="compositionally biased region" description="Low complexity" evidence="2">
    <location>
        <begin position="160"/>
        <end position="174"/>
    </location>
</feature>
<comment type="caution">
    <text evidence="4">The sequence shown here is derived from an EMBL/GenBank/DDBJ whole genome shotgun (WGS) entry which is preliminary data.</text>
</comment>
<protein>
    <recommendedName>
        <fullName evidence="3">C2H2-type domain-containing protein</fullName>
    </recommendedName>
</protein>
<sequence>MDQLASSISDLDAATEEELRFNFSQGEFEQLTQEGFPSSIGHFTSAEISSSSISCSPLSTAFQAEPQLATPDQQAHATGGNPFEAYSTLPPRLQHRGCSMPFTSANFRTFKVPDEYPAYLVPRHGSLGSLYPMTQSHELLDSVQVSPASLHMEESAPMLSTSSSTSISSTDSSLSMSSQSKAIMGLQDKVKQRRASLSPDASGRVFTCLFDDCRKVFKRSEHLKRHVRSVHTLEK</sequence>
<dbReference type="Gene3D" id="3.30.160.60">
    <property type="entry name" value="Classic Zinc Finger"/>
    <property type="match status" value="1"/>
</dbReference>
<dbReference type="AlphaFoldDB" id="A0A9P6KB56"/>
<dbReference type="Proteomes" id="UP000780801">
    <property type="component" value="Unassembled WGS sequence"/>
</dbReference>
<dbReference type="OrthoDB" id="6365676at2759"/>
<feature type="non-terminal residue" evidence="4">
    <location>
        <position position="235"/>
    </location>
</feature>
<feature type="region of interest" description="Disordered" evidence="2">
    <location>
        <begin position="153"/>
        <end position="174"/>
    </location>
</feature>